<keyword evidence="1" id="KW-0304">Gas vesicle</keyword>
<keyword evidence="5" id="KW-1185">Reference proteome</keyword>
<accession>A0A345SVZ1</accession>
<comment type="similarity">
    <text evidence="3">Belongs to the gas vesicle GvpF/GvpL family.</text>
</comment>
<dbReference type="PANTHER" id="PTHR36852:SF1">
    <property type="entry name" value="PROTEIN GVPL 2"/>
    <property type="match status" value="1"/>
</dbReference>
<proteinExistence type="inferred from homology"/>
<organism evidence="4 5">
    <name type="scientific">Peterkaempfera bronchialis</name>
    <dbReference type="NCBI Taxonomy" id="2126346"/>
    <lineage>
        <taxon>Bacteria</taxon>
        <taxon>Bacillati</taxon>
        <taxon>Actinomycetota</taxon>
        <taxon>Actinomycetes</taxon>
        <taxon>Kitasatosporales</taxon>
        <taxon>Streptomycetaceae</taxon>
        <taxon>Peterkaempfera</taxon>
    </lineage>
</organism>
<sequence length="262" mass="28653">MTEATATWLYAVARGLPTSALDDVTGVAAEPVRLLSGHGLQAVVGSVPLRDFAEDALHDHLEDLNWLETAVRAHHRVIDAAAGATRVLPLRFATLYRDDQRVHALLDQQQAAFGSALDRVAGHTEWGVKVYADPRAFAPEAPEPAGAANPGTAYLLRRRAQRDERQSALLRAQRCAEEIAGELGPLAAETASHPPQDPRLAEYQGWMLLNDSYLVPDARAREFAARVHALQQRFEGVRLQLSGPWPAYSFTSVPATETEAER</sequence>
<evidence type="ECO:0000256" key="1">
    <source>
        <dbReference type="ARBA" id="ARBA00022987"/>
    </source>
</evidence>
<name>A0A345SVZ1_9ACTN</name>
<evidence type="ECO:0000313" key="5">
    <source>
        <dbReference type="Proteomes" id="UP000249340"/>
    </source>
</evidence>
<evidence type="ECO:0000256" key="2">
    <source>
        <dbReference type="ARBA" id="ARBA00035108"/>
    </source>
</evidence>
<dbReference type="RefSeq" id="WP_111490988.1">
    <property type="nucleotide sequence ID" value="NZ_CP031264.1"/>
</dbReference>
<dbReference type="InterPro" id="IPR009430">
    <property type="entry name" value="GvpL/GvpF"/>
</dbReference>
<protein>
    <submittedName>
        <fullName evidence="4">Gas vesicle protein</fullName>
    </submittedName>
</protein>
<reference evidence="5" key="1">
    <citation type="submission" date="2018-07" db="EMBL/GenBank/DDBJ databases">
        <title>Streptacidiphilus bronchialis DSM 106435 chromosome.</title>
        <authorList>
            <person name="Batra D."/>
            <person name="Gulvik C.A."/>
        </authorList>
    </citation>
    <scope>NUCLEOTIDE SEQUENCE [LARGE SCALE GENOMIC DNA]</scope>
    <source>
        <strain evidence="5">DSM 106435</strain>
    </source>
</reference>
<dbReference type="KEGG" id="stri:C7M71_011055"/>
<dbReference type="GO" id="GO:0031412">
    <property type="term" value="P:gas vesicle organization"/>
    <property type="evidence" value="ECO:0007669"/>
    <property type="project" value="InterPro"/>
</dbReference>
<dbReference type="EMBL" id="CP031264">
    <property type="protein sequence ID" value="AXI77896.1"/>
    <property type="molecule type" value="Genomic_DNA"/>
</dbReference>
<dbReference type="Proteomes" id="UP000249340">
    <property type="component" value="Chromosome"/>
</dbReference>
<gene>
    <name evidence="4" type="ORF">C7M71_011055</name>
</gene>
<dbReference type="AlphaFoldDB" id="A0A345SVZ1"/>
<comment type="subcellular location">
    <subcellularLocation>
        <location evidence="2">Gas vesicle</location>
    </subcellularLocation>
</comment>
<evidence type="ECO:0000256" key="3">
    <source>
        <dbReference type="ARBA" id="ARBA00035643"/>
    </source>
</evidence>
<evidence type="ECO:0000313" key="4">
    <source>
        <dbReference type="EMBL" id="AXI77896.1"/>
    </source>
</evidence>
<dbReference type="OrthoDB" id="146444at2"/>
<dbReference type="PANTHER" id="PTHR36852">
    <property type="entry name" value="PROTEIN GVPL 2"/>
    <property type="match status" value="1"/>
</dbReference>
<dbReference type="Pfam" id="PF06386">
    <property type="entry name" value="GvpL_GvpF"/>
    <property type="match status" value="1"/>
</dbReference>
<dbReference type="GO" id="GO:0031411">
    <property type="term" value="C:gas vesicle"/>
    <property type="evidence" value="ECO:0007669"/>
    <property type="project" value="UniProtKB-SubCell"/>
</dbReference>